<gene>
    <name evidence="2" type="ORF">VFPBJ_04581</name>
</gene>
<evidence type="ECO:0000259" key="1">
    <source>
        <dbReference type="Pfam" id="PF12697"/>
    </source>
</evidence>
<dbReference type="AlphaFoldDB" id="A0A179GVL5"/>
<dbReference type="Gene3D" id="3.40.50.1820">
    <property type="entry name" value="alpha/beta hydrolase"/>
    <property type="match status" value="1"/>
</dbReference>
<dbReference type="Pfam" id="PF12697">
    <property type="entry name" value="Abhydrolase_6"/>
    <property type="match status" value="1"/>
</dbReference>
<dbReference type="InterPro" id="IPR000073">
    <property type="entry name" value="AB_hydrolase_1"/>
</dbReference>
<organism evidence="2 3">
    <name type="scientific">Purpureocillium lilacinum</name>
    <name type="common">Paecilomyces lilacinus</name>
    <dbReference type="NCBI Taxonomy" id="33203"/>
    <lineage>
        <taxon>Eukaryota</taxon>
        <taxon>Fungi</taxon>
        <taxon>Dikarya</taxon>
        <taxon>Ascomycota</taxon>
        <taxon>Pezizomycotina</taxon>
        <taxon>Sordariomycetes</taxon>
        <taxon>Hypocreomycetidae</taxon>
        <taxon>Hypocreales</taxon>
        <taxon>Ophiocordycipitaceae</taxon>
        <taxon>Purpureocillium</taxon>
    </lineage>
</organism>
<dbReference type="PANTHER" id="PTHR43194">
    <property type="entry name" value="HYDROLASE ALPHA/BETA FOLD FAMILY"/>
    <property type="match status" value="1"/>
</dbReference>
<reference evidence="2 3" key="1">
    <citation type="submission" date="2016-01" db="EMBL/GenBank/DDBJ databases">
        <title>Biosynthesis of antibiotic leucinostatins and their inhibition on Phytophthora in bio-control Purpureocillium lilacinum.</title>
        <authorList>
            <person name="Wang G."/>
            <person name="Liu Z."/>
            <person name="Lin R."/>
            <person name="Li E."/>
            <person name="Mao Z."/>
            <person name="Ling J."/>
            <person name="Yin W."/>
            <person name="Xie B."/>
        </authorList>
    </citation>
    <scope>NUCLEOTIDE SEQUENCE [LARGE SCALE GENOMIC DNA]</scope>
    <source>
        <strain evidence="2">PLBJ-1</strain>
    </source>
</reference>
<sequence length="446" mass="49651">MIRSTRAVFQLGKSSRLGSAVQLGQRYTVRRMASSFRVVEHTVTGCHTREYVAATAHGDSDTPRLAVKQYIPLDNPTPKPGDVTIIGAHANGFPKELYEPLWEEIHRRTSQAGFRIRSIFIADIWNQGQSGVLNEKILGNDPSWSDHARDLMNLINQKQDSIPHPIVGIGHSMGGTQLSLLSLAHPRLLTSLVLLDPVIQEPNGSIAPAMASTPRRDVWPSTDAAATRFKGSKFFQSWDPRVLDRWIEYGLRQAPTELYPAEGAAAKDERVTLTTSKHQELFTFLRPTYRGVPGEEYLDKDPAADEEYPGYPFYRPEPLHVFQRLPELRPSTLYVFGDKSDLSPPAQRQAKMARTGTGVGGSGGTGAGRVKEVVLDCGHLVAMEKVTECADAITAFLGDEMARWRRNKADFEKYWNKKSRTEQITIDGEWANKVRPNDTSAGTTKL</sequence>
<comment type="caution">
    <text evidence="2">The sequence shown here is derived from an EMBL/GenBank/DDBJ whole genome shotgun (WGS) entry which is preliminary data.</text>
</comment>
<evidence type="ECO:0000313" key="3">
    <source>
        <dbReference type="Proteomes" id="UP000078240"/>
    </source>
</evidence>
<protein>
    <submittedName>
        <fullName evidence="2">Toxin biosynthesis protein</fullName>
    </submittedName>
</protein>
<evidence type="ECO:0000313" key="2">
    <source>
        <dbReference type="EMBL" id="OAQ81997.1"/>
    </source>
</evidence>
<proteinExistence type="predicted"/>
<dbReference type="InterPro" id="IPR050228">
    <property type="entry name" value="Carboxylesterase_BioH"/>
</dbReference>
<name>A0A179GVL5_PURLI</name>
<dbReference type="Proteomes" id="UP000078240">
    <property type="component" value="Unassembled WGS sequence"/>
</dbReference>
<dbReference type="PANTHER" id="PTHR43194:SF2">
    <property type="entry name" value="PEROXISOMAL MEMBRANE PROTEIN LPX1"/>
    <property type="match status" value="1"/>
</dbReference>
<accession>A0A179GVL5</accession>
<dbReference type="SUPFAM" id="SSF53474">
    <property type="entry name" value="alpha/beta-Hydrolases"/>
    <property type="match status" value="1"/>
</dbReference>
<feature type="domain" description="AB hydrolase-1" evidence="1">
    <location>
        <begin position="120"/>
        <end position="391"/>
    </location>
</feature>
<dbReference type="InterPro" id="IPR029058">
    <property type="entry name" value="AB_hydrolase_fold"/>
</dbReference>
<dbReference type="EMBL" id="LSBH01000003">
    <property type="protein sequence ID" value="OAQ81997.1"/>
    <property type="molecule type" value="Genomic_DNA"/>
</dbReference>